<feature type="transmembrane region" description="Helical" evidence="6">
    <location>
        <begin position="211"/>
        <end position="229"/>
    </location>
</feature>
<sequence>MEKKVSANIVVKSGLWYTVSNFAFRSVAFITTPIFARILTKAEYGEFNNITSWVSILFILTACDLYTSIIRAKLDYDNDLERYAFSMLTLESIITIGMFAVTMLFRDFLSNLMGIDGKYFFVLFIYLFSAQGFYVFITIERAHYRYKTFSILTGIGVVGSCILSLFLVITMRNKLDARVYGQYVPYIFIGIVLYVLVAKRGKKIHFPYYKYGLLLSLPLVPHLLSMTVLSSSDRIMITKLAGAEYTAIYSIAHILASIVAILIDSMNKAWAPWFLDSMKAQNKEAIKKAAIPYFGLFITLMIVILLAAPEIVLILGGRQYLDGIYVLPSLLVGCAFQFAYTMYVQVEFYEKKMKMVAIGTAVAAIVNIALNYLTIPVFGYIAAGYTTLVGYVVLFFIHYHTIKKLGYKTIFSRKIIFGGLGLVVLCIPLALLLYSLPVLRYGILLLMIITFLIIMYSKRNLLQKFMNKRKRKEG</sequence>
<proteinExistence type="predicted"/>
<dbReference type="Proteomes" id="UP001600943">
    <property type="component" value="Unassembled WGS sequence"/>
</dbReference>
<feature type="transmembrane region" description="Helical" evidence="6">
    <location>
        <begin position="183"/>
        <end position="199"/>
    </location>
</feature>
<evidence type="ECO:0000256" key="5">
    <source>
        <dbReference type="ARBA" id="ARBA00023136"/>
    </source>
</evidence>
<feature type="transmembrane region" description="Helical" evidence="6">
    <location>
        <begin position="149"/>
        <end position="171"/>
    </location>
</feature>
<protein>
    <submittedName>
        <fullName evidence="7">Oligosaccharide flippase family protein</fullName>
    </submittedName>
</protein>
<evidence type="ECO:0000313" key="8">
    <source>
        <dbReference type="Proteomes" id="UP001600943"/>
    </source>
</evidence>
<dbReference type="Pfam" id="PF01943">
    <property type="entry name" value="Polysacc_synt"/>
    <property type="match status" value="1"/>
</dbReference>
<evidence type="ECO:0000313" key="7">
    <source>
        <dbReference type="EMBL" id="GAA6411349.1"/>
    </source>
</evidence>
<reference evidence="7 8" key="1">
    <citation type="submission" date="2024-04" db="EMBL/GenBank/DDBJ databases">
        <title>Defined microbial consortia suppress multidrug-resistant proinflammatory Enterobacteriaceae via ecological control.</title>
        <authorList>
            <person name="Furuichi M."/>
            <person name="Kawaguchi T."/>
            <person name="Pust M."/>
            <person name="Yasuma K."/>
            <person name="Plichta D."/>
            <person name="Hasegawa N."/>
            <person name="Ohya T."/>
            <person name="Bhattarai S."/>
            <person name="Sasajima S."/>
            <person name="Aoto Y."/>
            <person name="Tuganbaev T."/>
            <person name="Yaginuma M."/>
            <person name="Ueda M."/>
            <person name="Okahashi N."/>
            <person name="Amafuji K."/>
            <person name="Kiridooshi Y."/>
            <person name="Sugita K."/>
            <person name="Strazar M."/>
            <person name="Skelly A."/>
            <person name="Suda W."/>
            <person name="Hattori M."/>
            <person name="Nakamoto N."/>
            <person name="Caballero S."/>
            <person name="Norman J."/>
            <person name="Olle B."/>
            <person name="Tanoue T."/>
            <person name="Arita M."/>
            <person name="Bucci V."/>
            <person name="Atarashi K."/>
            <person name="Xavier R."/>
            <person name="Honda K."/>
        </authorList>
    </citation>
    <scope>NUCLEOTIDE SEQUENCE [LARGE SCALE GENOMIC DNA]</scope>
    <source>
        <strain evidence="8">k04-0078-D8-1</strain>
    </source>
</reference>
<keyword evidence="2" id="KW-1003">Cell membrane</keyword>
<gene>
    <name evidence="7" type="ORF">K040078D81_54660</name>
</gene>
<feature type="transmembrane region" description="Helical" evidence="6">
    <location>
        <begin position="52"/>
        <end position="71"/>
    </location>
</feature>
<keyword evidence="5 6" id="KW-0472">Membrane</keyword>
<evidence type="ECO:0000256" key="2">
    <source>
        <dbReference type="ARBA" id="ARBA00022475"/>
    </source>
</evidence>
<feature type="transmembrane region" description="Helical" evidence="6">
    <location>
        <begin position="117"/>
        <end position="137"/>
    </location>
</feature>
<keyword evidence="3 6" id="KW-0812">Transmembrane</keyword>
<feature type="transmembrane region" description="Helical" evidence="6">
    <location>
        <begin position="249"/>
        <end position="270"/>
    </location>
</feature>
<evidence type="ECO:0000256" key="6">
    <source>
        <dbReference type="SAM" id="Phobius"/>
    </source>
</evidence>
<dbReference type="PANTHER" id="PTHR30250">
    <property type="entry name" value="PST FAMILY PREDICTED COLANIC ACID TRANSPORTER"/>
    <property type="match status" value="1"/>
</dbReference>
<keyword evidence="4 6" id="KW-1133">Transmembrane helix</keyword>
<comment type="subcellular location">
    <subcellularLocation>
        <location evidence="1">Cell membrane</location>
        <topology evidence="1">Multi-pass membrane protein</topology>
    </subcellularLocation>
</comment>
<evidence type="ECO:0000256" key="3">
    <source>
        <dbReference type="ARBA" id="ARBA00022692"/>
    </source>
</evidence>
<dbReference type="InterPro" id="IPR002797">
    <property type="entry name" value="Polysacc_synth"/>
</dbReference>
<feature type="transmembrane region" description="Helical" evidence="6">
    <location>
        <begin position="355"/>
        <end position="374"/>
    </location>
</feature>
<dbReference type="PANTHER" id="PTHR30250:SF11">
    <property type="entry name" value="O-ANTIGEN TRANSPORTER-RELATED"/>
    <property type="match status" value="1"/>
</dbReference>
<dbReference type="InterPro" id="IPR050833">
    <property type="entry name" value="Poly_Biosynth_Transport"/>
</dbReference>
<dbReference type="RefSeq" id="WP_390410032.1">
    <property type="nucleotide sequence ID" value="NZ_BAABYW010000002.1"/>
</dbReference>
<feature type="transmembrane region" description="Helical" evidence="6">
    <location>
        <begin position="291"/>
        <end position="317"/>
    </location>
</feature>
<feature type="transmembrane region" description="Helical" evidence="6">
    <location>
        <begin position="441"/>
        <end position="462"/>
    </location>
</feature>
<feature type="transmembrane region" description="Helical" evidence="6">
    <location>
        <begin position="380"/>
        <end position="402"/>
    </location>
</feature>
<feature type="transmembrane region" description="Helical" evidence="6">
    <location>
        <begin position="414"/>
        <end position="435"/>
    </location>
</feature>
<feature type="transmembrane region" description="Helical" evidence="6">
    <location>
        <begin position="83"/>
        <end position="105"/>
    </location>
</feature>
<evidence type="ECO:0000256" key="1">
    <source>
        <dbReference type="ARBA" id="ARBA00004651"/>
    </source>
</evidence>
<dbReference type="EMBL" id="BAABYW010000002">
    <property type="protein sequence ID" value="GAA6411349.1"/>
    <property type="molecule type" value="Genomic_DNA"/>
</dbReference>
<comment type="caution">
    <text evidence="7">The sequence shown here is derived from an EMBL/GenBank/DDBJ whole genome shotgun (WGS) entry which is preliminary data.</text>
</comment>
<keyword evidence="8" id="KW-1185">Reference proteome</keyword>
<evidence type="ECO:0000256" key="4">
    <source>
        <dbReference type="ARBA" id="ARBA00022989"/>
    </source>
</evidence>
<accession>A0ABQ0BIS2</accession>
<feature type="transmembrane region" description="Helical" evidence="6">
    <location>
        <begin position="323"/>
        <end position="343"/>
    </location>
</feature>
<feature type="transmembrane region" description="Helical" evidence="6">
    <location>
        <begin position="22"/>
        <end position="40"/>
    </location>
</feature>
<organism evidence="7 8">
    <name type="scientific">Blautia hominis</name>
    <dbReference type="NCBI Taxonomy" id="2025493"/>
    <lineage>
        <taxon>Bacteria</taxon>
        <taxon>Bacillati</taxon>
        <taxon>Bacillota</taxon>
        <taxon>Clostridia</taxon>
        <taxon>Lachnospirales</taxon>
        <taxon>Lachnospiraceae</taxon>
        <taxon>Blautia</taxon>
    </lineage>
</organism>
<name>A0ABQ0BIS2_9FIRM</name>